<feature type="compositionally biased region" description="Low complexity" evidence="1">
    <location>
        <begin position="108"/>
        <end position="119"/>
    </location>
</feature>
<dbReference type="EMBL" id="LWDG02001106">
    <property type="protein sequence ID" value="KAE8260887.1"/>
    <property type="molecule type" value="Genomic_DNA"/>
</dbReference>
<evidence type="ECO:0000256" key="1">
    <source>
        <dbReference type="SAM" id="MobiDB-lite"/>
    </source>
</evidence>
<dbReference type="Proteomes" id="UP000078113">
    <property type="component" value="Unassembled WGS sequence"/>
</dbReference>
<feature type="region of interest" description="Disordered" evidence="1">
    <location>
        <begin position="1"/>
        <end position="20"/>
    </location>
</feature>
<feature type="region of interest" description="Disordered" evidence="1">
    <location>
        <begin position="85"/>
        <end position="138"/>
    </location>
</feature>
<accession>A0A8X7N2Q6</accession>
<evidence type="ECO:0000313" key="2">
    <source>
        <dbReference type="EMBL" id="KAE8260887.1"/>
    </source>
</evidence>
<organism evidence="2 3">
    <name type="scientific">Tilletia walkeri</name>
    <dbReference type="NCBI Taxonomy" id="117179"/>
    <lineage>
        <taxon>Eukaryota</taxon>
        <taxon>Fungi</taxon>
        <taxon>Dikarya</taxon>
        <taxon>Basidiomycota</taxon>
        <taxon>Ustilaginomycotina</taxon>
        <taxon>Exobasidiomycetes</taxon>
        <taxon>Tilletiales</taxon>
        <taxon>Tilletiaceae</taxon>
        <taxon>Tilletia</taxon>
    </lineage>
</organism>
<protein>
    <submittedName>
        <fullName evidence="2">Uncharacterized protein</fullName>
    </submittedName>
</protein>
<reference evidence="2" key="2">
    <citation type="journal article" date="2019" name="IMA Fungus">
        <title>Genome sequencing and comparison of five Tilletia species to identify candidate genes for the detection of regulated species infecting wheat.</title>
        <authorList>
            <person name="Nguyen H.D.T."/>
            <person name="Sultana T."/>
            <person name="Kesanakurti P."/>
            <person name="Hambleton S."/>
        </authorList>
    </citation>
    <scope>NUCLEOTIDE SEQUENCE</scope>
    <source>
        <strain evidence="2">DAOMC 236422</strain>
    </source>
</reference>
<proteinExistence type="predicted"/>
<keyword evidence="3" id="KW-1185">Reference proteome</keyword>
<evidence type="ECO:0000313" key="3">
    <source>
        <dbReference type="Proteomes" id="UP000078113"/>
    </source>
</evidence>
<dbReference type="AlphaFoldDB" id="A0A8X7N2Q6"/>
<sequence>MPPSDIRLSDIPALPQGAATNSRCLRSSETAFQAIQPPFWKSSSNSFLTPAATYTDLLLPEAGGSVDGHRTSVSMGQTHDAASLISGGAATSHRKSAEEAMMGGRGASGTRSSRSGSTSRDQETLRGEPGGSFIRLQPQHRSTSRCSCGYSELKLIEVQEEQTASQEQSFDCCHIFGHQDIVANDPSRLPDERRSDPFRRTSTRWCYGRSTNPVRGWT</sequence>
<gene>
    <name evidence="2" type="ORF">A4X09_0g7737</name>
</gene>
<name>A0A8X7N2Q6_9BASI</name>
<reference evidence="2" key="1">
    <citation type="submission" date="2016-04" db="EMBL/GenBank/DDBJ databases">
        <authorList>
            <person name="Nguyen H.D."/>
            <person name="Samba Siva P."/>
            <person name="Cullis J."/>
            <person name="Levesque C.A."/>
            <person name="Hambleton S."/>
        </authorList>
    </citation>
    <scope>NUCLEOTIDE SEQUENCE</scope>
    <source>
        <strain evidence="2">DAOMC 236422</strain>
    </source>
</reference>
<comment type="caution">
    <text evidence="2">The sequence shown here is derived from an EMBL/GenBank/DDBJ whole genome shotgun (WGS) entry which is preliminary data.</text>
</comment>